<protein>
    <submittedName>
        <fullName evidence="1">Thioredoxin family protein</fullName>
    </submittedName>
</protein>
<accession>A0A917AWE9</accession>
<dbReference type="RefSeq" id="WP_188685989.1">
    <property type="nucleotide sequence ID" value="NZ_BMIS01000012.1"/>
</dbReference>
<dbReference type="Pfam" id="PF05768">
    <property type="entry name" value="Glrx-like"/>
    <property type="match status" value="1"/>
</dbReference>
<name>A0A917AWE9_9MICC</name>
<sequence>MGEQVTVEVLTKQGCHLCEDAVEVTRQACAEFGLTHQVVDITEDQQLRELYAEEIPVLRIDGTVRDFWRFDPVRLRRLIQEALDSAC</sequence>
<proteinExistence type="predicted"/>
<dbReference type="EMBL" id="BMIS01000012">
    <property type="protein sequence ID" value="GGE75634.1"/>
    <property type="molecule type" value="Genomic_DNA"/>
</dbReference>
<gene>
    <name evidence="1" type="ORF">GCM10011401_23710</name>
</gene>
<evidence type="ECO:0000313" key="2">
    <source>
        <dbReference type="Proteomes" id="UP000633136"/>
    </source>
</evidence>
<dbReference type="SUPFAM" id="SSF52833">
    <property type="entry name" value="Thioredoxin-like"/>
    <property type="match status" value="1"/>
</dbReference>
<dbReference type="PANTHER" id="PTHR33558">
    <property type="entry name" value="GLUTAREDOXIN-LIKE PROTEIN C5ORF63 HOMOLOG"/>
    <property type="match status" value="1"/>
</dbReference>
<reference evidence="1" key="2">
    <citation type="submission" date="2020-09" db="EMBL/GenBank/DDBJ databases">
        <authorList>
            <person name="Sun Q."/>
            <person name="Zhou Y."/>
        </authorList>
    </citation>
    <scope>NUCLEOTIDE SEQUENCE</scope>
    <source>
        <strain evidence="1">CGMCC 1.15388</strain>
    </source>
</reference>
<dbReference type="AlphaFoldDB" id="A0A917AWE9"/>
<dbReference type="InterPro" id="IPR036249">
    <property type="entry name" value="Thioredoxin-like_sf"/>
</dbReference>
<keyword evidence="2" id="KW-1185">Reference proteome</keyword>
<dbReference type="PANTHER" id="PTHR33558:SF1">
    <property type="entry name" value="GLUTAREDOXIN-LIKE PROTEIN C5ORF63 HOMOLOG"/>
    <property type="match status" value="1"/>
</dbReference>
<reference evidence="1" key="1">
    <citation type="journal article" date="2014" name="Int. J. Syst. Evol. Microbiol.">
        <title>Complete genome sequence of Corynebacterium casei LMG S-19264T (=DSM 44701T), isolated from a smear-ripened cheese.</title>
        <authorList>
            <consortium name="US DOE Joint Genome Institute (JGI-PGF)"/>
            <person name="Walter F."/>
            <person name="Albersmeier A."/>
            <person name="Kalinowski J."/>
            <person name="Ruckert C."/>
        </authorList>
    </citation>
    <scope>NUCLEOTIDE SEQUENCE</scope>
    <source>
        <strain evidence="1">CGMCC 1.15388</strain>
    </source>
</reference>
<evidence type="ECO:0000313" key="1">
    <source>
        <dbReference type="EMBL" id="GGE75634.1"/>
    </source>
</evidence>
<dbReference type="Gene3D" id="3.40.30.10">
    <property type="entry name" value="Glutaredoxin"/>
    <property type="match status" value="1"/>
</dbReference>
<comment type="caution">
    <text evidence="1">The sequence shown here is derived from an EMBL/GenBank/DDBJ whole genome shotgun (WGS) entry which is preliminary data.</text>
</comment>
<dbReference type="InterPro" id="IPR052565">
    <property type="entry name" value="Glutaredoxin-like_YDR286C"/>
</dbReference>
<organism evidence="1 2">
    <name type="scientific">Nesterenkonia cremea</name>
    <dbReference type="NCBI Taxonomy" id="1882340"/>
    <lineage>
        <taxon>Bacteria</taxon>
        <taxon>Bacillati</taxon>
        <taxon>Actinomycetota</taxon>
        <taxon>Actinomycetes</taxon>
        <taxon>Micrococcales</taxon>
        <taxon>Micrococcaceae</taxon>
        <taxon>Nesterenkonia</taxon>
    </lineage>
</organism>
<dbReference type="Proteomes" id="UP000633136">
    <property type="component" value="Unassembled WGS sequence"/>
</dbReference>
<dbReference type="InterPro" id="IPR008554">
    <property type="entry name" value="Glutaredoxin-like"/>
</dbReference>